<accession>A0A4Z1P0H5</accession>
<sequence length="444" mass="49699">MSPNQRPALSTGPRPINNYFRVIKTPSGHRSSFGKTKSSRLSFGQVTLNQRPVEAIDLTEVGPERQDSVSYCSSARGQLSLSQPLLVQNVATRRDGPEVVVAEEVPKFLALCINFNVPTPPDHYQTRYSTAPNRLPIQLHTGDPKSCFDFITANPPALLRTVALVLHIRHTQDPAHWMVFLDLFIQSGKNLQYLDIFFAPPAERGSFPACGANPWCENEIVLAGLGMLATNVNGKALGKVRIGGLFTDLLASYMKLRLGEDKVSFYIPPAWEKPRPIVFFSSAEACEKNARIAGLWRGFVWKVDVSEPTGLSRFLEDNPNFGNRIDELSIRVYDEESAQEWIELFHRLGREATWLENLRIYWDQLSRETPGEDINVLSVDKGIIGGLASIKVKHSLVLVGLYAPLLVLSLEEKTGLVGRKMQDGNHVLKHQYFGRDAVWTYAED</sequence>
<gene>
    <name evidence="1" type="ORF">E6O75_ATG09833</name>
</gene>
<evidence type="ECO:0000313" key="2">
    <source>
        <dbReference type="Proteomes" id="UP000298493"/>
    </source>
</evidence>
<dbReference type="Proteomes" id="UP000298493">
    <property type="component" value="Unassembled WGS sequence"/>
</dbReference>
<name>A0A4Z1P0H5_9PEZI</name>
<dbReference type="EMBL" id="SNSC02000017">
    <property type="protein sequence ID" value="TID17067.1"/>
    <property type="molecule type" value="Genomic_DNA"/>
</dbReference>
<proteinExistence type="predicted"/>
<reference evidence="1 2" key="1">
    <citation type="submission" date="2019-04" db="EMBL/GenBank/DDBJ databases">
        <title>High contiguity whole genome sequence and gene annotation resource for two Venturia nashicola isolates.</title>
        <authorList>
            <person name="Prokchorchik M."/>
            <person name="Won K."/>
            <person name="Lee Y."/>
            <person name="Choi E.D."/>
            <person name="Segonzac C."/>
            <person name="Sohn K.H."/>
        </authorList>
    </citation>
    <scope>NUCLEOTIDE SEQUENCE [LARGE SCALE GENOMIC DNA]</scope>
    <source>
        <strain evidence="1 2">PRI2</strain>
    </source>
</reference>
<dbReference type="AlphaFoldDB" id="A0A4Z1P0H5"/>
<keyword evidence="2" id="KW-1185">Reference proteome</keyword>
<organism evidence="1 2">
    <name type="scientific">Venturia nashicola</name>
    <dbReference type="NCBI Taxonomy" id="86259"/>
    <lineage>
        <taxon>Eukaryota</taxon>
        <taxon>Fungi</taxon>
        <taxon>Dikarya</taxon>
        <taxon>Ascomycota</taxon>
        <taxon>Pezizomycotina</taxon>
        <taxon>Dothideomycetes</taxon>
        <taxon>Pleosporomycetidae</taxon>
        <taxon>Venturiales</taxon>
        <taxon>Venturiaceae</taxon>
        <taxon>Venturia</taxon>
    </lineage>
</organism>
<evidence type="ECO:0000313" key="1">
    <source>
        <dbReference type="EMBL" id="TID17067.1"/>
    </source>
</evidence>
<comment type="caution">
    <text evidence="1">The sequence shown here is derived from an EMBL/GenBank/DDBJ whole genome shotgun (WGS) entry which is preliminary data.</text>
</comment>
<protein>
    <submittedName>
        <fullName evidence="1">Uncharacterized protein</fullName>
    </submittedName>
</protein>